<name>A0A6F8Z0P8_9ACTN</name>
<dbReference type="KEGG" id="psuu:Psuf_091360"/>
<evidence type="ECO:0000313" key="2">
    <source>
        <dbReference type="Proteomes" id="UP000503011"/>
    </source>
</evidence>
<proteinExistence type="predicted"/>
<reference evidence="1 2" key="1">
    <citation type="submission" date="2020-03" db="EMBL/GenBank/DDBJ databases">
        <title>Whole genome shotgun sequence of Phytohabitans suffuscus NBRC 105367.</title>
        <authorList>
            <person name="Komaki H."/>
            <person name="Tamura T."/>
        </authorList>
    </citation>
    <scope>NUCLEOTIDE SEQUENCE [LARGE SCALE GENOMIC DNA]</scope>
    <source>
        <strain evidence="1 2">NBRC 105367</strain>
    </source>
</reference>
<protein>
    <submittedName>
        <fullName evidence="1">Uncharacterized protein</fullName>
    </submittedName>
</protein>
<dbReference type="AlphaFoldDB" id="A0A6F8Z0P8"/>
<accession>A0A6F8Z0P8</accession>
<sequence length="111" mass="12495">MREHLKLRASNLIIVAQEMSPIYLNFVDLRIRQFTMFEGEVVKCRAASTDIGQNQALPSPIHDTSAGHNGSPLFDPYIDNVYYGWSTARAVAGPAKCLHPYVDADERLHEH</sequence>
<evidence type="ECO:0000313" key="1">
    <source>
        <dbReference type="EMBL" id="BCB91823.1"/>
    </source>
</evidence>
<keyword evidence="2" id="KW-1185">Reference proteome</keyword>
<organism evidence="1 2">
    <name type="scientific">Phytohabitans suffuscus</name>
    <dbReference type="NCBI Taxonomy" id="624315"/>
    <lineage>
        <taxon>Bacteria</taxon>
        <taxon>Bacillati</taxon>
        <taxon>Actinomycetota</taxon>
        <taxon>Actinomycetes</taxon>
        <taxon>Micromonosporales</taxon>
        <taxon>Micromonosporaceae</taxon>
    </lineage>
</organism>
<reference evidence="1 2" key="2">
    <citation type="submission" date="2020-03" db="EMBL/GenBank/DDBJ databases">
        <authorList>
            <person name="Ichikawa N."/>
            <person name="Kimura A."/>
            <person name="Kitahashi Y."/>
            <person name="Uohara A."/>
        </authorList>
    </citation>
    <scope>NUCLEOTIDE SEQUENCE [LARGE SCALE GENOMIC DNA]</scope>
    <source>
        <strain evidence="1 2">NBRC 105367</strain>
    </source>
</reference>
<dbReference type="EMBL" id="AP022871">
    <property type="protein sequence ID" value="BCB91823.1"/>
    <property type="molecule type" value="Genomic_DNA"/>
</dbReference>
<dbReference type="Proteomes" id="UP000503011">
    <property type="component" value="Chromosome"/>
</dbReference>
<gene>
    <name evidence="1" type="ORF">Psuf_091360</name>
</gene>